<gene>
    <name evidence="1" type="ORF">DXN05_20385</name>
</gene>
<organism evidence="1 2">
    <name type="scientific">Deminuibacter soli</name>
    <dbReference type="NCBI Taxonomy" id="2291815"/>
    <lineage>
        <taxon>Bacteria</taxon>
        <taxon>Pseudomonadati</taxon>
        <taxon>Bacteroidota</taxon>
        <taxon>Chitinophagia</taxon>
        <taxon>Chitinophagales</taxon>
        <taxon>Chitinophagaceae</taxon>
        <taxon>Deminuibacter</taxon>
    </lineage>
</organism>
<dbReference type="RefSeq" id="WP_116849144.1">
    <property type="nucleotide sequence ID" value="NZ_QTJU01000010.1"/>
</dbReference>
<protein>
    <submittedName>
        <fullName evidence="1">Uncharacterized protein</fullName>
    </submittedName>
</protein>
<name>A0A3E1NEP4_9BACT</name>
<comment type="caution">
    <text evidence="1">The sequence shown here is derived from an EMBL/GenBank/DDBJ whole genome shotgun (WGS) entry which is preliminary data.</text>
</comment>
<evidence type="ECO:0000313" key="1">
    <source>
        <dbReference type="EMBL" id="RFM26271.1"/>
    </source>
</evidence>
<dbReference type="Proteomes" id="UP000261284">
    <property type="component" value="Unassembled WGS sequence"/>
</dbReference>
<proteinExistence type="predicted"/>
<sequence>MINSYATNNNAISNPTYYQNIRPMFSQYDMVMMGNYFNLHNYEEVKKWANSIYLALQPNDDPNMAMVGWSKLPQVHIMPEVPGKWPDGWIQTFKNWIDTGCPEGQRPDKPEDAVDSRKMAAFIQISQGLTGLPLDITQPNVYPLAVVYFNRLLERPNNQNNGNDTLLQLINDWNTNPTPAHLAQLVKSYSICSDIILIWYNSTTNWNRTLDGFGKGAPVPVPWYGTPASNQYKEALVWKVTLCHPMAWAPEITPFYWEMKPTDDGQYTGLYNKFY</sequence>
<accession>A0A3E1NEP4</accession>
<dbReference type="AlphaFoldDB" id="A0A3E1NEP4"/>
<keyword evidence="2" id="KW-1185">Reference proteome</keyword>
<reference evidence="1 2" key="1">
    <citation type="submission" date="2018-08" db="EMBL/GenBank/DDBJ databases">
        <title>Chitinophagaceae sp. K23C18032701, a novel bacterium isolated from forest soil.</title>
        <authorList>
            <person name="Wang C."/>
        </authorList>
    </citation>
    <scope>NUCLEOTIDE SEQUENCE [LARGE SCALE GENOMIC DNA]</scope>
    <source>
        <strain evidence="1 2">K23C18032701</strain>
    </source>
</reference>
<evidence type="ECO:0000313" key="2">
    <source>
        <dbReference type="Proteomes" id="UP000261284"/>
    </source>
</evidence>
<dbReference type="OrthoDB" id="8236516at2"/>
<dbReference type="EMBL" id="QTJU01000010">
    <property type="protein sequence ID" value="RFM26271.1"/>
    <property type="molecule type" value="Genomic_DNA"/>
</dbReference>